<dbReference type="EMBL" id="FLUV01000413">
    <property type="protein sequence ID" value="SBW19182.1"/>
    <property type="molecule type" value="Genomic_DNA"/>
</dbReference>
<dbReference type="GO" id="GO:0003677">
    <property type="term" value="F:DNA binding"/>
    <property type="evidence" value="ECO:0007669"/>
    <property type="project" value="UniProtKB-KW"/>
</dbReference>
<dbReference type="SUPFAM" id="SSF64288">
    <property type="entry name" value="Chorismate lyase-like"/>
    <property type="match status" value="1"/>
</dbReference>
<evidence type="ECO:0000259" key="5">
    <source>
        <dbReference type="PROSITE" id="PS50949"/>
    </source>
</evidence>
<feature type="compositionally biased region" description="Low complexity" evidence="4">
    <location>
        <begin position="100"/>
        <end position="110"/>
    </location>
</feature>
<dbReference type="GO" id="GO:0003700">
    <property type="term" value="F:DNA-binding transcription factor activity"/>
    <property type="evidence" value="ECO:0007669"/>
    <property type="project" value="InterPro"/>
</dbReference>
<dbReference type="Proteomes" id="UP000199013">
    <property type="component" value="Unassembled WGS sequence"/>
</dbReference>
<organism evidence="6 7">
    <name type="scientific">Candidatus Protofrankia californiensis</name>
    <dbReference type="NCBI Taxonomy" id="1839754"/>
    <lineage>
        <taxon>Bacteria</taxon>
        <taxon>Bacillati</taxon>
        <taxon>Actinomycetota</taxon>
        <taxon>Actinomycetes</taxon>
        <taxon>Frankiales</taxon>
        <taxon>Frankiaceae</taxon>
        <taxon>Protofrankia</taxon>
    </lineage>
</organism>
<dbReference type="PANTHER" id="PTHR44846">
    <property type="entry name" value="MANNOSYL-D-GLYCERATE TRANSPORT/METABOLISM SYSTEM REPRESSOR MNGR-RELATED"/>
    <property type="match status" value="1"/>
</dbReference>
<evidence type="ECO:0000313" key="6">
    <source>
        <dbReference type="EMBL" id="SBW19182.1"/>
    </source>
</evidence>
<evidence type="ECO:0000256" key="1">
    <source>
        <dbReference type="ARBA" id="ARBA00023015"/>
    </source>
</evidence>
<evidence type="ECO:0000313" key="7">
    <source>
        <dbReference type="Proteomes" id="UP000199013"/>
    </source>
</evidence>
<protein>
    <submittedName>
        <fullName evidence="6">GntR family transcriptional regulator</fullName>
    </submittedName>
</protein>
<dbReference type="InterPro" id="IPR000524">
    <property type="entry name" value="Tscrpt_reg_HTH_GntR"/>
</dbReference>
<dbReference type="InterPro" id="IPR036390">
    <property type="entry name" value="WH_DNA-bd_sf"/>
</dbReference>
<dbReference type="Gene3D" id="3.40.1410.10">
    <property type="entry name" value="Chorismate lyase-like"/>
    <property type="match status" value="1"/>
</dbReference>
<keyword evidence="7" id="KW-1185">Reference proteome</keyword>
<dbReference type="AlphaFoldDB" id="A0A1C3NUN8"/>
<keyword evidence="2" id="KW-0238">DNA-binding</keyword>
<dbReference type="Pfam" id="PF07702">
    <property type="entry name" value="UTRA"/>
    <property type="match status" value="1"/>
</dbReference>
<dbReference type="Gene3D" id="1.10.10.10">
    <property type="entry name" value="Winged helix-like DNA-binding domain superfamily/Winged helix DNA-binding domain"/>
    <property type="match status" value="1"/>
</dbReference>
<dbReference type="SMART" id="SM00866">
    <property type="entry name" value="UTRA"/>
    <property type="match status" value="1"/>
</dbReference>
<evidence type="ECO:0000256" key="3">
    <source>
        <dbReference type="ARBA" id="ARBA00023163"/>
    </source>
</evidence>
<dbReference type="InterPro" id="IPR028978">
    <property type="entry name" value="Chorismate_lyase_/UTRA_dom_sf"/>
</dbReference>
<keyword evidence="3" id="KW-0804">Transcription</keyword>
<name>A0A1C3NUN8_9ACTN</name>
<dbReference type="GO" id="GO:0045892">
    <property type="term" value="P:negative regulation of DNA-templated transcription"/>
    <property type="evidence" value="ECO:0007669"/>
    <property type="project" value="TreeGrafter"/>
</dbReference>
<dbReference type="CDD" id="cd07377">
    <property type="entry name" value="WHTH_GntR"/>
    <property type="match status" value="1"/>
</dbReference>
<gene>
    <name evidence="6" type="ORF">FDG2_1007</name>
</gene>
<sequence>MSTPSSPPYTRIAASLRGKIEAGEYPPGSRLPSHRELARTFNAAQETIRRAIAQLQTEGLIETRGQHGTFVQTRPSVRRITTDFYRRRPPGSTESTSPFARSAAASGGRASWEHKTTRETADEQVAERLAIQLGEPVTVTRYLYRYDGTPIQTAISWEPSALTAGTPIELPEEGAAIGVVARFDLIGEHIDSVEEEITSRPPTVDEVRALELPPGVSVLSMRRTYRVGDKPVETADIVMAGHRSVLSYRLAVT</sequence>
<dbReference type="PANTHER" id="PTHR44846:SF17">
    <property type="entry name" value="GNTR-FAMILY TRANSCRIPTIONAL REGULATOR"/>
    <property type="match status" value="1"/>
</dbReference>
<dbReference type="InterPro" id="IPR050679">
    <property type="entry name" value="Bact_HTH_transcr_reg"/>
</dbReference>
<dbReference type="Pfam" id="PF00392">
    <property type="entry name" value="GntR"/>
    <property type="match status" value="1"/>
</dbReference>
<dbReference type="SMART" id="SM00345">
    <property type="entry name" value="HTH_GNTR"/>
    <property type="match status" value="1"/>
</dbReference>
<dbReference type="PRINTS" id="PR00035">
    <property type="entry name" value="HTHGNTR"/>
</dbReference>
<keyword evidence="1" id="KW-0805">Transcription regulation</keyword>
<dbReference type="PROSITE" id="PS50949">
    <property type="entry name" value="HTH_GNTR"/>
    <property type="match status" value="1"/>
</dbReference>
<dbReference type="SUPFAM" id="SSF46785">
    <property type="entry name" value="Winged helix' DNA-binding domain"/>
    <property type="match status" value="1"/>
</dbReference>
<feature type="domain" description="HTH gntR-type" evidence="5">
    <location>
        <begin position="6"/>
        <end position="74"/>
    </location>
</feature>
<dbReference type="InterPro" id="IPR011663">
    <property type="entry name" value="UTRA"/>
</dbReference>
<evidence type="ECO:0000256" key="4">
    <source>
        <dbReference type="SAM" id="MobiDB-lite"/>
    </source>
</evidence>
<reference evidence="7" key="1">
    <citation type="submission" date="2016-02" db="EMBL/GenBank/DDBJ databases">
        <authorList>
            <person name="Wibberg D."/>
        </authorList>
    </citation>
    <scope>NUCLEOTIDE SEQUENCE [LARGE SCALE GENOMIC DNA]</scope>
</reference>
<feature type="region of interest" description="Disordered" evidence="4">
    <location>
        <begin position="86"/>
        <end position="119"/>
    </location>
</feature>
<evidence type="ECO:0000256" key="2">
    <source>
        <dbReference type="ARBA" id="ARBA00023125"/>
    </source>
</evidence>
<proteinExistence type="predicted"/>
<accession>A0A1C3NUN8</accession>
<dbReference type="InterPro" id="IPR036388">
    <property type="entry name" value="WH-like_DNA-bd_sf"/>
</dbReference>